<feature type="compositionally biased region" description="Low complexity" evidence="1">
    <location>
        <begin position="79"/>
        <end position="95"/>
    </location>
</feature>
<proteinExistence type="predicted"/>
<dbReference type="AlphaFoldDB" id="A0A316YT16"/>
<dbReference type="RefSeq" id="XP_025379374.1">
    <property type="nucleotide sequence ID" value="XM_025525746.1"/>
</dbReference>
<dbReference type="GeneID" id="37047662"/>
<protein>
    <submittedName>
        <fullName evidence="2">Uncharacterized protein</fullName>
    </submittedName>
</protein>
<evidence type="ECO:0000256" key="1">
    <source>
        <dbReference type="SAM" id="MobiDB-lite"/>
    </source>
</evidence>
<sequence length="162" mass="17546">MSTLSPSLFSRVSRLPKSAGPTLRLFRQKPRQRPLPRTPTSSSCPLRSPMPSCPSKRRPSTASSRPRSKSSPRTRARRCSSSLASLASSSSGATSFTGPADLRPSRWRLTEDGPSSKTPSFDGEGMGQASGDVTQWSNLVSLDRMVFLLFLSSSFISTLHLS</sequence>
<dbReference type="InParanoid" id="A0A316YT16"/>
<reference evidence="2 3" key="1">
    <citation type="journal article" date="2018" name="Mol. Biol. Evol.">
        <title>Broad Genomic Sampling Reveals a Smut Pathogenic Ancestry of the Fungal Clade Ustilaginomycotina.</title>
        <authorList>
            <person name="Kijpornyongpan T."/>
            <person name="Mondo S.J."/>
            <person name="Barry K."/>
            <person name="Sandor L."/>
            <person name="Lee J."/>
            <person name="Lipzen A."/>
            <person name="Pangilinan J."/>
            <person name="LaButti K."/>
            <person name="Hainaut M."/>
            <person name="Henrissat B."/>
            <person name="Grigoriev I.V."/>
            <person name="Spatafora J.W."/>
            <person name="Aime M.C."/>
        </authorList>
    </citation>
    <scope>NUCLEOTIDE SEQUENCE [LARGE SCALE GENOMIC DNA]</scope>
    <source>
        <strain evidence="2 3">MCA 4198</strain>
    </source>
</reference>
<name>A0A316YT16_9BASI</name>
<gene>
    <name evidence="2" type="ORF">FA10DRAFT_86087</name>
</gene>
<feature type="region of interest" description="Disordered" evidence="1">
    <location>
        <begin position="1"/>
        <end position="129"/>
    </location>
</feature>
<dbReference type="Proteomes" id="UP000245768">
    <property type="component" value="Unassembled WGS sequence"/>
</dbReference>
<organism evidence="2 3">
    <name type="scientific">Acaromyces ingoldii</name>
    <dbReference type="NCBI Taxonomy" id="215250"/>
    <lineage>
        <taxon>Eukaryota</taxon>
        <taxon>Fungi</taxon>
        <taxon>Dikarya</taxon>
        <taxon>Basidiomycota</taxon>
        <taxon>Ustilaginomycotina</taxon>
        <taxon>Exobasidiomycetes</taxon>
        <taxon>Exobasidiales</taxon>
        <taxon>Cryptobasidiaceae</taxon>
        <taxon>Acaromyces</taxon>
    </lineage>
</organism>
<evidence type="ECO:0000313" key="3">
    <source>
        <dbReference type="Proteomes" id="UP000245768"/>
    </source>
</evidence>
<accession>A0A316YT16</accession>
<feature type="compositionally biased region" description="Polar residues" evidence="1">
    <location>
        <begin position="1"/>
        <end position="10"/>
    </location>
</feature>
<dbReference type="EMBL" id="KZ819635">
    <property type="protein sequence ID" value="PWN92176.1"/>
    <property type="molecule type" value="Genomic_DNA"/>
</dbReference>
<feature type="compositionally biased region" description="Basic residues" evidence="1">
    <location>
        <begin position="66"/>
        <end position="78"/>
    </location>
</feature>
<evidence type="ECO:0000313" key="2">
    <source>
        <dbReference type="EMBL" id="PWN92176.1"/>
    </source>
</evidence>
<keyword evidence="3" id="KW-1185">Reference proteome</keyword>